<dbReference type="InterPro" id="IPR016166">
    <property type="entry name" value="FAD-bd_PCMH"/>
</dbReference>
<dbReference type="Pfam" id="PF08031">
    <property type="entry name" value="BBE"/>
    <property type="match status" value="1"/>
</dbReference>
<evidence type="ECO:0000256" key="3">
    <source>
        <dbReference type="ARBA" id="ARBA00022630"/>
    </source>
</evidence>
<protein>
    <submittedName>
        <fullName evidence="7">FAD-dependent oxidase</fullName>
    </submittedName>
</protein>
<evidence type="ECO:0000256" key="5">
    <source>
        <dbReference type="ARBA" id="ARBA00023002"/>
    </source>
</evidence>
<keyword evidence="4" id="KW-0274">FAD</keyword>
<dbReference type="InterPro" id="IPR016167">
    <property type="entry name" value="FAD-bd_PCMH_sub1"/>
</dbReference>
<dbReference type="Gene3D" id="3.40.462.20">
    <property type="match status" value="1"/>
</dbReference>
<evidence type="ECO:0000256" key="4">
    <source>
        <dbReference type="ARBA" id="ARBA00022827"/>
    </source>
</evidence>
<feature type="domain" description="FAD-binding PCMH-type" evidence="6">
    <location>
        <begin position="31"/>
        <end position="202"/>
    </location>
</feature>
<proteinExistence type="inferred from homology"/>
<dbReference type="Gene3D" id="3.30.43.10">
    <property type="entry name" value="Uridine Diphospho-n-acetylenolpyruvylglucosamine Reductase, domain 2"/>
    <property type="match status" value="1"/>
</dbReference>
<dbReference type="InterPro" id="IPR036318">
    <property type="entry name" value="FAD-bd_PCMH-like_sf"/>
</dbReference>
<accession>A0A2B9PI65</accession>
<comment type="similarity">
    <text evidence="2">Belongs to the oxygen-dependent FAD-linked oxidoreductase family.</text>
</comment>
<comment type="caution">
    <text evidence="7">The sequence shown here is derived from an EMBL/GenBank/DDBJ whole genome shotgun (WGS) entry which is preliminary data.</text>
</comment>
<dbReference type="PANTHER" id="PTHR42973">
    <property type="entry name" value="BINDING OXIDOREDUCTASE, PUTATIVE (AFU_ORTHOLOGUE AFUA_1G17690)-RELATED"/>
    <property type="match status" value="1"/>
</dbReference>
<comment type="cofactor">
    <cofactor evidence="1">
        <name>FAD</name>
        <dbReference type="ChEBI" id="CHEBI:57692"/>
    </cofactor>
</comment>
<gene>
    <name evidence="7" type="ORF">CN984_27450</name>
</gene>
<dbReference type="EMBL" id="NUIL01000056">
    <property type="protein sequence ID" value="PGO22457.1"/>
    <property type="molecule type" value="Genomic_DNA"/>
</dbReference>
<dbReference type="GO" id="GO:0071949">
    <property type="term" value="F:FAD binding"/>
    <property type="evidence" value="ECO:0007669"/>
    <property type="project" value="InterPro"/>
</dbReference>
<keyword evidence="3" id="KW-0285">Flavoprotein</keyword>
<dbReference type="InterPro" id="IPR006094">
    <property type="entry name" value="Oxid_FAD_bind_N"/>
</dbReference>
<dbReference type="PANTHER" id="PTHR42973:SF39">
    <property type="entry name" value="FAD-BINDING PCMH-TYPE DOMAIN-CONTAINING PROTEIN"/>
    <property type="match status" value="1"/>
</dbReference>
<keyword evidence="5" id="KW-0560">Oxidoreductase</keyword>
<dbReference type="Proteomes" id="UP000223777">
    <property type="component" value="Unassembled WGS sequence"/>
</dbReference>
<evidence type="ECO:0000259" key="6">
    <source>
        <dbReference type="PROSITE" id="PS51387"/>
    </source>
</evidence>
<evidence type="ECO:0000313" key="8">
    <source>
        <dbReference type="Proteomes" id="UP000223777"/>
    </source>
</evidence>
<name>A0A2B9PI65_BACCE</name>
<evidence type="ECO:0000256" key="2">
    <source>
        <dbReference type="ARBA" id="ARBA00005466"/>
    </source>
</evidence>
<evidence type="ECO:0000313" key="7">
    <source>
        <dbReference type="EMBL" id="PGO22457.1"/>
    </source>
</evidence>
<dbReference type="AlphaFoldDB" id="A0A2B9PI65"/>
<reference evidence="7 8" key="1">
    <citation type="submission" date="2017-09" db="EMBL/GenBank/DDBJ databases">
        <title>Large-scale bioinformatics analysis of Bacillus genomes uncovers conserved roles of natural products in bacterial physiology.</title>
        <authorList>
            <consortium name="Agbiome Team Llc"/>
            <person name="Bleich R.M."/>
            <person name="Grubbs K.J."/>
            <person name="Santa Maria K.C."/>
            <person name="Allen S.E."/>
            <person name="Farag S."/>
            <person name="Shank E.A."/>
            <person name="Bowers A."/>
        </authorList>
    </citation>
    <scope>NUCLEOTIDE SEQUENCE [LARGE SCALE GENOMIC DNA]</scope>
    <source>
        <strain evidence="7 8">AFS050027</strain>
    </source>
</reference>
<dbReference type="InterPro" id="IPR012951">
    <property type="entry name" value="BBE"/>
</dbReference>
<evidence type="ECO:0000256" key="1">
    <source>
        <dbReference type="ARBA" id="ARBA00001974"/>
    </source>
</evidence>
<dbReference type="InterPro" id="IPR016169">
    <property type="entry name" value="FAD-bd_PCMH_sub2"/>
</dbReference>
<dbReference type="GO" id="GO:0016491">
    <property type="term" value="F:oxidoreductase activity"/>
    <property type="evidence" value="ECO:0007669"/>
    <property type="project" value="UniProtKB-KW"/>
</dbReference>
<dbReference type="Gene3D" id="3.30.465.10">
    <property type="match status" value="1"/>
</dbReference>
<dbReference type="SUPFAM" id="SSF56176">
    <property type="entry name" value="FAD-binding/transporter-associated domain-like"/>
    <property type="match status" value="1"/>
</dbReference>
<dbReference type="Pfam" id="PF01565">
    <property type="entry name" value="FAD_binding_4"/>
    <property type="match status" value="1"/>
</dbReference>
<dbReference type="PROSITE" id="PS51387">
    <property type="entry name" value="FAD_PCMH"/>
    <property type="match status" value="1"/>
</dbReference>
<dbReference type="InterPro" id="IPR050416">
    <property type="entry name" value="FAD-linked_Oxidoreductase"/>
</dbReference>
<organism evidence="7 8">
    <name type="scientific">Bacillus cereus</name>
    <dbReference type="NCBI Taxonomy" id="1396"/>
    <lineage>
        <taxon>Bacteria</taxon>
        <taxon>Bacillati</taxon>
        <taxon>Bacillota</taxon>
        <taxon>Bacilli</taxon>
        <taxon>Bacillales</taxon>
        <taxon>Bacillaceae</taxon>
        <taxon>Bacillus</taxon>
        <taxon>Bacillus cereus group</taxon>
    </lineage>
</organism>
<dbReference type="RefSeq" id="WP_098767677.1">
    <property type="nucleotide sequence ID" value="NZ_NUIL01000056.1"/>
</dbReference>
<sequence length="445" mass="49431">MSNQNIELTGRIVTPRDPEYNSAREEFNTFFNKFPLIIVFAQNTQDVVNAVRWSRHYNVPMRMRSGRHNYEGLSVNNAGIVIDVSEMKQLQIDHNAGTVTIGTGWRNLSLTETLAAEGLVVPSGVCPTPGIAGVTLGGGHSILSRPWGLTLDHLIELEMVDANGCIIRANANHNSDLYWAYRGAGGGNFGICTSFEFRTHKINTVGFTEISWDLKDLKPVLKSWQEYTLPCADKRLTSTLFMSSGVEPSLLMQGVFLGSVQELQALLQPLLQTGSPLTVTIEEIPWVEAATRIAATQPIIPLPFKSVGPYVNALLPEEALMIIEHFIKNTPQHATTSVFFHGLGGAVAEVSNKATAYFYRKALSNMSIFATWNQTEGAAASIRWTEDFRLAMLPYTKGVYVNTPDLSIKDWPDAYYSCNFDRLMDVKAKYDPKNIFNFPQSIPPF</sequence>